<organism evidence="2 3">
    <name type="scientific">Daphnia magna</name>
    <dbReference type="NCBI Taxonomy" id="35525"/>
    <lineage>
        <taxon>Eukaryota</taxon>
        <taxon>Metazoa</taxon>
        <taxon>Ecdysozoa</taxon>
        <taxon>Arthropoda</taxon>
        <taxon>Crustacea</taxon>
        <taxon>Branchiopoda</taxon>
        <taxon>Diplostraca</taxon>
        <taxon>Cladocera</taxon>
        <taxon>Anomopoda</taxon>
        <taxon>Daphniidae</taxon>
        <taxon>Daphnia</taxon>
    </lineage>
</organism>
<feature type="non-terminal residue" evidence="2">
    <location>
        <position position="1"/>
    </location>
</feature>
<protein>
    <submittedName>
        <fullName evidence="2">Uncharacterized protein</fullName>
    </submittedName>
</protein>
<evidence type="ECO:0000313" key="3">
    <source>
        <dbReference type="Proteomes" id="UP000076858"/>
    </source>
</evidence>
<reference evidence="2 3" key="1">
    <citation type="submission" date="2016-03" db="EMBL/GenBank/DDBJ databases">
        <title>EvidentialGene: Evidence-directed Construction of Genes on Genomes.</title>
        <authorList>
            <person name="Gilbert D.G."/>
            <person name="Choi J.-H."/>
            <person name="Mockaitis K."/>
            <person name="Colbourne J."/>
            <person name="Pfrender M."/>
        </authorList>
    </citation>
    <scope>NUCLEOTIDE SEQUENCE [LARGE SCALE GENOMIC DNA]</scope>
    <source>
        <strain evidence="2 3">Xinb3</strain>
        <tissue evidence="2">Complete organism</tissue>
    </source>
</reference>
<feature type="region of interest" description="Disordered" evidence="1">
    <location>
        <begin position="59"/>
        <end position="87"/>
    </location>
</feature>
<dbReference type="AlphaFoldDB" id="A0A164EWQ6"/>
<evidence type="ECO:0000313" key="2">
    <source>
        <dbReference type="EMBL" id="KZR97211.1"/>
    </source>
</evidence>
<keyword evidence="3" id="KW-1185">Reference proteome</keyword>
<gene>
    <name evidence="2" type="ORF">APZ42_008044</name>
</gene>
<feature type="non-terminal residue" evidence="2">
    <location>
        <position position="107"/>
    </location>
</feature>
<dbReference type="Proteomes" id="UP000076858">
    <property type="component" value="Unassembled WGS sequence"/>
</dbReference>
<name>A0A164EWQ6_9CRUS</name>
<sequence>QGASHCVECGCGTTTNYMLTVSSCGKVVSVTPISTTTNEKGCRHVSLDNFQHMTGRNVTPADVIPHPQVPQTGPRVSRFKNRGSSRVLTSTPEMIRIKESYKEKMEK</sequence>
<dbReference type="EMBL" id="LRGB01022271">
    <property type="protein sequence ID" value="KZR97211.1"/>
    <property type="molecule type" value="Genomic_DNA"/>
</dbReference>
<comment type="caution">
    <text evidence="2">The sequence shown here is derived from an EMBL/GenBank/DDBJ whole genome shotgun (WGS) entry which is preliminary data.</text>
</comment>
<proteinExistence type="predicted"/>
<evidence type="ECO:0000256" key="1">
    <source>
        <dbReference type="SAM" id="MobiDB-lite"/>
    </source>
</evidence>
<accession>A0A164EWQ6</accession>